<dbReference type="Pfam" id="PF00117">
    <property type="entry name" value="GATase"/>
    <property type="match status" value="1"/>
</dbReference>
<evidence type="ECO:0000313" key="2">
    <source>
        <dbReference type="EMBL" id="MCW2308103.1"/>
    </source>
</evidence>
<dbReference type="PROSITE" id="PS51273">
    <property type="entry name" value="GATASE_TYPE_1"/>
    <property type="match status" value="1"/>
</dbReference>
<organism evidence="2 3">
    <name type="scientific">Rhodobium gokarnense</name>
    <dbReference type="NCBI Taxonomy" id="364296"/>
    <lineage>
        <taxon>Bacteria</taxon>
        <taxon>Pseudomonadati</taxon>
        <taxon>Pseudomonadota</taxon>
        <taxon>Alphaproteobacteria</taxon>
        <taxon>Hyphomicrobiales</taxon>
        <taxon>Rhodobiaceae</taxon>
        <taxon>Rhodobium</taxon>
    </lineage>
</organism>
<accession>A0ABT3HCH4</accession>
<comment type="caution">
    <text evidence="2">The sequence shown here is derived from an EMBL/GenBank/DDBJ whole genome shotgun (WGS) entry which is preliminary data.</text>
</comment>
<dbReference type="PANTHER" id="PTHR42695">
    <property type="entry name" value="GLUTAMINE AMIDOTRANSFERASE YLR126C-RELATED"/>
    <property type="match status" value="1"/>
</dbReference>
<evidence type="ECO:0000313" key="3">
    <source>
        <dbReference type="Proteomes" id="UP001209755"/>
    </source>
</evidence>
<feature type="domain" description="Glutamine amidotransferase" evidence="1">
    <location>
        <begin position="16"/>
        <end position="181"/>
    </location>
</feature>
<dbReference type="Gene3D" id="3.40.50.880">
    <property type="match status" value="1"/>
</dbReference>
<evidence type="ECO:0000259" key="1">
    <source>
        <dbReference type="Pfam" id="PF00117"/>
    </source>
</evidence>
<dbReference type="EMBL" id="JAOQNS010000006">
    <property type="protein sequence ID" value="MCW2308103.1"/>
    <property type="molecule type" value="Genomic_DNA"/>
</dbReference>
<reference evidence="3" key="1">
    <citation type="submission" date="2023-07" db="EMBL/GenBank/DDBJ databases">
        <title>Genome sequencing of Purple Non-Sulfur Bacteria from various extreme environments.</title>
        <authorList>
            <person name="Mayer M."/>
        </authorList>
    </citation>
    <scope>NUCLEOTIDE SEQUENCE [LARGE SCALE GENOMIC DNA]</scope>
    <source>
        <strain evidence="3">DSM 17935</strain>
    </source>
</reference>
<dbReference type="Proteomes" id="UP001209755">
    <property type="component" value="Unassembled WGS sequence"/>
</dbReference>
<proteinExistence type="predicted"/>
<dbReference type="RefSeq" id="WP_264601729.1">
    <property type="nucleotide sequence ID" value="NZ_JAOQNS010000006.1"/>
</dbReference>
<keyword evidence="3" id="KW-1185">Reference proteome</keyword>
<sequence>MRVLVLENFPGATLGLIADVFAEEGIEIEIVRIHEGANVPEDDAPYDGLVILGGAQSAIDDENHPDLPLTAALARRFGEAEKAVLGICLGAQLVARGHGGINHVGRPVEFGWRDVTATVEGKTDPLISALAAAAPLFHWHTDTFDLPSGAVHLARSSMTRNQAFRIGRAVYGIQFHFEATVQMVEEWTTEFADMVADFAPDWPKRFAVERETLAPVADRVGRDMARAWVARLRGE</sequence>
<dbReference type="SUPFAM" id="SSF52317">
    <property type="entry name" value="Class I glutamine amidotransferase-like"/>
    <property type="match status" value="1"/>
</dbReference>
<dbReference type="InterPro" id="IPR029062">
    <property type="entry name" value="Class_I_gatase-like"/>
</dbReference>
<name>A0ABT3HCH4_9HYPH</name>
<gene>
    <name evidence="2" type="ORF">M2319_002442</name>
</gene>
<dbReference type="PANTHER" id="PTHR42695:SF5">
    <property type="entry name" value="GLUTAMINE AMIDOTRANSFERASE YLR126C-RELATED"/>
    <property type="match status" value="1"/>
</dbReference>
<dbReference type="InterPro" id="IPR044992">
    <property type="entry name" value="ChyE-like"/>
</dbReference>
<dbReference type="InterPro" id="IPR017926">
    <property type="entry name" value="GATASE"/>
</dbReference>
<protein>
    <submittedName>
        <fullName evidence="2">GMP synthase-like glutamine amidotransferase</fullName>
    </submittedName>
</protein>
<dbReference type="CDD" id="cd01741">
    <property type="entry name" value="GATase1_1"/>
    <property type="match status" value="1"/>
</dbReference>